<dbReference type="OrthoDB" id="825072at2"/>
<proteinExistence type="predicted"/>
<sequence length="117" mass="13158">MKKLPFLLLILFACNNIDPEPSDNTLEVVSVEGGQNHSVQDSVGLLIITRNLPPTNNWKIVWEVNGQDVFTENISGKSGKVSRLKKYKGSQPGQYIFKGCVVSKTMRICNEKTFFLR</sequence>
<comment type="caution">
    <text evidence="1">The sequence shown here is derived from an EMBL/GenBank/DDBJ whole genome shotgun (WGS) entry which is preliminary data.</text>
</comment>
<evidence type="ECO:0000313" key="1">
    <source>
        <dbReference type="EMBL" id="RIW17034.1"/>
    </source>
</evidence>
<name>A0A418PTX0_9BACT</name>
<dbReference type="EMBL" id="QXML01000002">
    <property type="protein sequence ID" value="RIW17034.1"/>
    <property type="molecule type" value="Genomic_DNA"/>
</dbReference>
<evidence type="ECO:0000313" key="2">
    <source>
        <dbReference type="Proteomes" id="UP000283522"/>
    </source>
</evidence>
<gene>
    <name evidence="1" type="ORF">D0X99_04520</name>
</gene>
<protein>
    <submittedName>
        <fullName evidence="1">Uncharacterized protein</fullName>
    </submittedName>
</protein>
<accession>A0A418PTX0</accession>
<keyword evidence="2" id="KW-1185">Reference proteome</keyword>
<organism evidence="1 2">
    <name type="scientific">Algoriphagus lacus</name>
    <dbReference type="NCBI Taxonomy" id="2056311"/>
    <lineage>
        <taxon>Bacteria</taxon>
        <taxon>Pseudomonadati</taxon>
        <taxon>Bacteroidota</taxon>
        <taxon>Cytophagia</taxon>
        <taxon>Cytophagales</taxon>
        <taxon>Cyclobacteriaceae</taxon>
        <taxon>Algoriphagus</taxon>
    </lineage>
</organism>
<dbReference type="AlphaFoldDB" id="A0A418PTX0"/>
<dbReference type="RefSeq" id="WP_119476472.1">
    <property type="nucleotide sequence ID" value="NZ_QXML01000002.1"/>
</dbReference>
<reference evidence="1 2" key="1">
    <citation type="submission" date="2018-09" db="EMBL/GenBank/DDBJ databases">
        <authorList>
            <person name="Wang X."/>
            <person name="Du Z."/>
        </authorList>
    </citation>
    <scope>NUCLEOTIDE SEQUENCE [LARGE SCALE GENOMIC DNA]</scope>
    <source>
        <strain evidence="1 2">N3</strain>
    </source>
</reference>
<dbReference type="Proteomes" id="UP000283522">
    <property type="component" value="Unassembled WGS sequence"/>
</dbReference>